<reference evidence="1 2" key="1">
    <citation type="journal article" date="2019" name="Int. J. Syst. Evol. Microbiol.">
        <title>The Global Catalogue of Microorganisms (GCM) 10K type strain sequencing project: providing services to taxonomists for standard genome sequencing and annotation.</title>
        <authorList>
            <consortium name="The Broad Institute Genomics Platform"/>
            <consortium name="The Broad Institute Genome Sequencing Center for Infectious Disease"/>
            <person name="Wu L."/>
            <person name="Ma J."/>
        </authorList>
    </citation>
    <scope>NUCLEOTIDE SEQUENCE [LARGE SCALE GENOMIC DNA]</scope>
    <source>
        <strain evidence="1 2">JCM 11448</strain>
    </source>
</reference>
<gene>
    <name evidence="1" type="ORF">GCM10009579_38810</name>
</gene>
<organism evidence="1 2">
    <name type="scientific">Streptomyces javensis</name>
    <dbReference type="NCBI Taxonomy" id="114698"/>
    <lineage>
        <taxon>Bacteria</taxon>
        <taxon>Bacillati</taxon>
        <taxon>Actinomycetota</taxon>
        <taxon>Actinomycetes</taxon>
        <taxon>Kitasatosporales</taxon>
        <taxon>Streptomycetaceae</taxon>
        <taxon>Streptomyces</taxon>
        <taxon>Streptomyces violaceusniger group</taxon>
    </lineage>
</organism>
<proteinExistence type="predicted"/>
<protein>
    <submittedName>
        <fullName evidence="1">Uncharacterized protein</fullName>
    </submittedName>
</protein>
<comment type="caution">
    <text evidence="1">The sequence shown here is derived from an EMBL/GenBank/DDBJ whole genome shotgun (WGS) entry which is preliminary data.</text>
</comment>
<dbReference type="Proteomes" id="UP001500282">
    <property type="component" value="Unassembled WGS sequence"/>
</dbReference>
<dbReference type="EMBL" id="BAAAIH010000020">
    <property type="protein sequence ID" value="GAA1276037.1"/>
    <property type="molecule type" value="Genomic_DNA"/>
</dbReference>
<name>A0ABN1X0R3_9ACTN</name>
<sequence length="61" mass="6575">MSTGVGGIPEVIHRLCVRSVDVAVIVKAAQMLGDGFPYQTAFTHSTREESLTPKSWLSELG</sequence>
<accession>A0ABN1X0R3</accession>
<keyword evidence="2" id="KW-1185">Reference proteome</keyword>
<evidence type="ECO:0000313" key="2">
    <source>
        <dbReference type="Proteomes" id="UP001500282"/>
    </source>
</evidence>
<evidence type="ECO:0000313" key="1">
    <source>
        <dbReference type="EMBL" id="GAA1276037.1"/>
    </source>
</evidence>